<feature type="domain" description="CopC" evidence="8">
    <location>
        <begin position="21"/>
        <end position="116"/>
    </location>
</feature>
<dbReference type="InterPro" id="IPR007348">
    <property type="entry name" value="CopC_dom"/>
</dbReference>
<comment type="function">
    <text evidence="5">Involved in copper resistance.</text>
</comment>
<comment type="similarity">
    <text evidence="5">Belongs to the CopC family.</text>
</comment>
<gene>
    <name evidence="9" type="ORF">COB20_09325</name>
</gene>
<dbReference type="InterPro" id="IPR014755">
    <property type="entry name" value="Cu-Rt/internalin_Ig-like"/>
</dbReference>
<feature type="region of interest" description="Disordered" evidence="6">
    <location>
        <begin position="126"/>
        <end position="146"/>
    </location>
</feature>
<dbReference type="Gene3D" id="2.60.40.1220">
    <property type="match status" value="1"/>
</dbReference>
<dbReference type="GO" id="GO:0042597">
    <property type="term" value="C:periplasmic space"/>
    <property type="evidence" value="ECO:0007669"/>
    <property type="project" value="UniProtKB-SubCell"/>
</dbReference>
<dbReference type="GO" id="GO:0005507">
    <property type="term" value="F:copper ion binding"/>
    <property type="evidence" value="ECO:0007669"/>
    <property type="project" value="UniProtKB-UniRule"/>
</dbReference>
<evidence type="ECO:0000256" key="2">
    <source>
        <dbReference type="ARBA" id="ARBA00022723"/>
    </source>
</evidence>
<dbReference type="GO" id="GO:0030313">
    <property type="term" value="C:cell envelope"/>
    <property type="evidence" value="ECO:0007669"/>
    <property type="project" value="UniProtKB-SubCell"/>
</dbReference>
<evidence type="ECO:0000313" key="10">
    <source>
        <dbReference type="Proteomes" id="UP000218767"/>
    </source>
</evidence>
<reference evidence="10" key="1">
    <citation type="submission" date="2017-08" db="EMBL/GenBank/DDBJ databases">
        <title>A dynamic microbial community with high functional redundancy inhabits the cold, oxic subseafloor aquifer.</title>
        <authorList>
            <person name="Tully B.J."/>
            <person name="Wheat C.G."/>
            <person name="Glazer B.T."/>
            <person name="Huber J.A."/>
        </authorList>
    </citation>
    <scope>NUCLEOTIDE SEQUENCE [LARGE SCALE GENOMIC DNA]</scope>
</reference>
<evidence type="ECO:0000256" key="4">
    <source>
        <dbReference type="ARBA" id="ARBA00023008"/>
    </source>
</evidence>
<protein>
    <recommendedName>
        <fullName evidence="5">Copper resistance protein C</fullName>
    </recommendedName>
</protein>
<proteinExistence type="inferred from homology"/>
<dbReference type="PANTHER" id="PTHR34820">
    <property type="entry name" value="INNER MEMBRANE PROTEIN YEBZ"/>
    <property type="match status" value="1"/>
</dbReference>
<evidence type="ECO:0000256" key="7">
    <source>
        <dbReference type="SAM" id="SignalP"/>
    </source>
</evidence>
<keyword evidence="3 5" id="KW-0732">Signal</keyword>
<keyword evidence="2 5" id="KW-0479">Metal-binding</keyword>
<organism evidence="9 10">
    <name type="scientific">SAR86 cluster bacterium</name>
    <dbReference type="NCBI Taxonomy" id="2030880"/>
    <lineage>
        <taxon>Bacteria</taxon>
        <taxon>Pseudomonadati</taxon>
        <taxon>Pseudomonadota</taxon>
        <taxon>Gammaproteobacteria</taxon>
        <taxon>SAR86 cluster</taxon>
    </lineage>
</organism>
<dbReference type="GO" id="GO:0006825">
    <property type="term" value="P:copper ion transport"/>
    <property type="evidence" value="ECO:0007669"/>
    <property type="project" value="InterPro"/>
</dbReference>
<comment type="caution">
    <text evidence="9">The sequence shown here is derived from an EMBL/GenBank/DDBJ whole genome shotgun (WGS) entry which is preliminary data.</text>
</comment>
<feature type="chain" id="PRO_5013037325" description="Copper resistance protein C" evidence="7">
    <location>
        <begin position="21"/>
        <end position="146"/>
    </location>
</feature>
<dbReference type="InterPro" id="IPR014756">
    <property type="entry name" value="Ig_E-set"/>
</dbReference>
<feature type="signal peptide" evidence="7">
    <location>
        <begin position="1"/>
        <end position="20"/>
    </location>
</feature>
<dbReference type="SUPFAM" id="SSF81296">
    <property type="entry name" value="E set domains"/>
    <property type="match status" value="1"/>
</dbReference>
<comment type="subcellular location">
    <subcellularLocation>
        <location evidence="1">Cell envelope</location>
    </subcellularLocation>
    <subcellularLocation>
        <location evidence="5">Periplasm</location>
    </subcellularLocation>
</comment>
<keyword evidence="5" id="KW-0574">Periplasm</keyword>
<evidence type="ECO:0000313" key="9">
    <source>
        <dbReference type="EMBL" id="PCI77002.1"/>
    </source>
</evidence>
<dbReference type="PANTHER" id="PTHR34820:SF4">
    <property type="entry name" value="INNER MEMBRANE PROTEIN YEBZ"/>
    <property type="match status" value="1"/>
</dbReference>
<evidence type="ECO:0000256" key="6">
    <source>
        <dbReference type="SAM" id="MobiDB-lite"/>
    </source>
</evidence>
<evidence type="ECO:0000256" key="3">
    <source>
        <dbReference type="ARBA" id="ARBA00022729"/>
    </source>
</evidence>
<dbReference type="Pfam" id="PF04234">
    <property type="entry name" value="CopC"/>
    <property type="match status" value="1"/>
</dbReference>
<dbReference type="EMBL" id="NVUL01000050">
    <property type="protein sequence ID" value="PCI77002.1"/>
    <property type="molecule type" value="Genomic_DNA"/>
</dbReference>
<sequence length="146" mass="15615">MKYLQSALFLLALLSGAVSAHTALSESIPADGAELENTPQALSLRFTESVRLLRAEVFAVLDSQEQKIDIGFDPNTTSANQYAVPLPALTNGHYRAKWVVMGADGHPVEGVLVFSVGVTEHHAEHLESADHQSHADTSAAHSHAAH</sequence>
<dbReference type="GO" id="GO:0046688">
    <property type="term" value="P:response to copper ion"/>
    <property type="evidence" value="ECO:0007669"/>
    <property type="project" value="UniProtKB-UniRule"/>
</dbReference>
<keyword evidence="4 5" id="KW-0186">Copper</keyword>
<evidence type="ECO:0000256" key="5">
    <source>
        <dbReference type="RuleBase" id="RU369037"/>
    </source>
</evidence>
<name>A0A2A4X2V0_9GAMM</name>
<dbReference type="GO" id="GO:0005886">
    <property type="term" value="C:plasma membrane"/>
    <property type="evidence" value="ECO:0007669"/>
    <property type="project" value="TreeGrafter"/>
</dbReference>
<evidence type="ECO:0000256" key="1">
    <source>
        <dbReference type="ARBA" id="ARBA00004196"/>
    </source>
</evidence>
<dbReference type="InterPro" id="IPR032694">
    <property type="entry name" value="CopC/D"/>
</dbReference>
<accession>A0A2A4X2V0</accession>
<evidence type="ECO:0000259" key="8">
    <source>
        <dbReference type="Pfam" id="PF04234"/>
    </source>
</evidence>
<dbReference type="AlphaFoldDB" id="A0A2A4X2V0"/>
<feature type="compositionally biased region" description="Low complexity" evidence="6">
    <location>
        <begin position="135"/>
        <end position="146"/>
    </location>
</feature>
<dbReference type="Proteomes" id="UP000218767">
    <property type="component" value="Unassembled WGS sequence"/>
</dbReference>